<dbReference type="Proteomes" id="UP000317550">
    <property type="component" value="Chromosome"/>
</dbReference>
<organism evidence="2 3">
    <name type="scientific">Chitinimonas arctica</name>
    <dbReference type="NCBI Taxonomy" id="2594795"/>
    <lineage>
        <taxon>Bacteria</taxon>
        <taxon>Pseudomonadati</taxon>
        <taxon>Pseudomonadota</taxon>
        <taxon>Betaproteobacteria</taxon>
        <taxon>Neisseriales</taxon>
        <taxon>Chitinibacteraceae</taxon>
        <taxon>Chitinimonas</taxon>
    </lineage>
</organism>
<keyword evidence="1" id="KW-1133">Transmembrane helix</keyword>
<proteinExistence type="predicted"/>
<dbReference type="AlphaFoldDB" id="A0A516S9T3"/>
<reference evidence="3" key="1">
    <citation type="submission" date="2019-07" db="EMBL/GenBank/DDBJ databases">
        <title>Chitinimonas sp. nov., isolated from Ny-Alesund, arctica soil.</title>
        <authorList>
            <person name="Xu Q."/>
            <person name="Peng F."/>
        </authorList>
    </citation>
    <scope>NUCLEOTIDE SEQUENCE [LARGE SCALE GENOMIC DNA]</scope>
    <source>
        <strain evidence="3">R3-44</strain>
    </source>
</reference>
<dbReference type="EMBL" id="CP041730">
    <property type="protein sequence ID" value="QDQ24912.1"/>
    <property type="molecule type" value="Genomic_DNA"/>
</dbReference>
<keyword evidence="1" id="KW-0472">Membrane</keyword>
<evidence type="ECO:0000256" key="1">
    <source>
        <dbReference type="SAM" id="Phobius"/>
    </source>
</evidence>
<dbReference type="OrthoDB" id="9132272at2"/>
<keyword evidence="1" id="KW-0812">Transmembrane</keyword>
<feature type="transmembrane region" description="Helical" evidence="1">
    <location>
        <begin position="55"/>
        <end position="73"/>
    </location>
</feature>
<name>A0A516S9T3_9NEIS</name>
<sequence length="82" mass="9188">MQNPIPPDRWREQVDYKLGKLSTQMQQNTAITSEVREILDTVRGGMRVLEVLGTIAKWVTPIVMLVTAVLAFIHQLGSGDKP</sequence>
<dbReference type="KEGG" id="cari:FNU76_00325"/>
<keyword evidence="3" id="KW-1185">Reference proteome</keyword>
<gene>
    <name evidence="2" type="ORF">FNU76_00325</name>
</gene>
<protein>
    <submittedName>
        <fullName evidence="2">Uncharacterized protein</fullName>
    </submittedName>
</protein>
<dbReference type="RefSeq" id="WP_143855837.1">
    <property type="nucleotide sequence ID" value="NZ_CP041730.1"/>
</dbReference>
<accession>A0A516S9T3</accession>
<evidence type="ECO:0000313" key="3">
    <source>
        <dbReference type="Proteomes" id="UP000317550"/>
    </source>
</evidence>
<evidence type="ECO:0000313" key="2">
    <source>
        <dbReference type="EMBL" id="QDQ24912.1"/>
    </source>
</evidence>